<evidence type="ECO:0000256" key="4">
    <source>
        <dbReference type="ARBA" id="ARBA00023163"/>
    </source>
</evidence>
<dbReference type="RefSeq" id="WP_169492560.1">
    <property type="nucleotide sequence ID" value="NZ_JABBGM010000002.1"/>
</dbReference>
<feature type="DNA-binding region" description="H-T-H motif" evidence="5">
    <location>
        <begin position="31"/>
        <end position="50"/>
    </location>
</feature>
<evidence type="ECO:0000256" key="1">
    <source>
        <dbReference type="ARBA" id="ARBA00022491"/>
    </source>
</evidence>
<name>A0A7Y0BN79_9SPHN</name>
<protein>
    <submittedName>
        <fullName evidence="7">TetR/AcrR family transcriptional regulator</fullName>
    </submittedName>
</protein>
<dbReference type="Proteomes" id="UP000583556">
    <property type="component" value="Unassembled WGS sequence"/>
</dbReference>
<evidence type="ECO:0000313" key="7">
    <source>
        <dbReference type="EMBL" id="NML93325.1"/>
    </source>
</evidence>
<comment type="caution">
    <text evidence="7">The sequence shown here is derived from an EMBL/GenBank/DDBJ whole genome shotgun (WGS) entry which is preliminary data.</text>
</comment>
<dbReference type="SUPFAM" id="SSF48498">
    <property type="entry name" value="Tetracyclin repressor-like, C-terminal domain"/>
    <property type="match status" value="1"/>
</dbReference>
<dbReference type="InterPro" id="IPR009057">
    <property type="entry name" value="Homeodomain-like_sf"/>
</dbReference>
<dbReference type="InterPro" id="IPR039538">
    <property type="entry name" value="BetI_C"/>
</dbReference>
<evidence type="ECO:0000313" key="8">
    <source>
        <dbReference type="Proteomes" id="UP000583556"/>
    </source>
</evidence>
<keyword evidence="1" id="KW-0678">Repressor</keyword>
<dbReference type="Gene3D" id="1.10.357.10">
    <property type="entry name" value="Tetracycline Repressor, domain 2"/>
    <property type="match status" value="1"/>
</dbReference>
<dbReference type="PANTHER" id="PTHR30055:SF234">
    <property type="entry name" value="HTH-TYPE TRANSCRIPTIONAL REGULATOR BETI"/>
    <property type="match status" value="1"/>
</dbReference>
<proteinExistence type="predicted"/>
<gene>
    <name evidence="7" type="ORF">HHL27_06520</name>
</gene>
<evidence type="ECO:0000256" key="5">
    <source>
        <dbReference type="PROSITE-ProRule" id="PRU00335"/>
    </source>
</evidence>
<evidence type="ECO:0000256" key="3">
    <source>
        <dbReference type="ARBA" id="ARBA00023125"/>
    </source>
</evidence>
<dbReference type="InterPro" id="IPR036271">
    <property type="entry name" value="Tet_transcr_reg_TetR-rel_C_sf"/>
</dbReference>
<evidence type="ECO:0000256" key="2">
    <source>
        <dbReference type="ARBA" id="ARBA00023015"/>
    </source>
</evidence>
<dbReference type="EMBL" id="JABBGM010000002">
    <property type="protein sequence ID" value="NML93325.1"/>
    <property type="molecule type" value="Genomic_DNA"/>
</dbReference>
<dbReference type="InterPro" id="IPR001647">
    <property type="entry name" value="HTH_TetR"/>
</dbReference>
<reference evidence="7 8" key="1">
    <citation type="submission" date="2020-04" db="EMBL/GenBank/DDBJ databases">
        <title>Novosphingobium sp. TW-4 isolated from soil.</title>
        <authorList>
            <person name="Dahal R.H."/>
            <person name="Chaudhary D.K."/>
        </authorList>
    </citation>
    <scope>NUCLEOTIDE SEQUENCE [LARGE SCALE GENOMIC DNA]</scope>
    <source>
        <strain evidence="7 8">TW-4</strain>
    </source>
</reference>
<dbReference type="PRINTS" id="PR00455">
    <property type="entry name" value="HTHTETR"/>
</dbReference>
<organism evidence="7 8">
    <name type="scientific">Novosphingobium olei</name>
    <dbReference type="NCBI Taxonomy" id="2728851"/>
    <lineage>
        <taxon>Bacteria</taxon>
        <taxon>Pseudomonadati</taxon>
        <taxon>Pseudomonadota</taxon>
        <taxon>Alphaproteobacteria</taxon>
        <taxon>Sphingomonadales</taxon>
        <taxon>Sphingomonadaceae</taxon>
        <taxon>Novosphingobium</taxon>
    </lineage>
</organism>
<dbReference type="PROSITE" id="PS50977">
    <property type="entry name" value="HTH_TETR_2"/>
    <property type="match status" value="1"/>
</dbReference>
<keyword evidence="8" id="KW-1185">Reference proteome</keyword>
<keyword evidence="3 5" id="KW-0238">DNA-binding</keyword>
<dbReference type="InterPro" id="IPR050109">
    <property type="entry name" value="HTH-type_TetR-like_transc_reg"/>
</dbReference>
<accession>A0A7Y0BN79</accession>
<dbReference type="Pfam" id="PF00440">
    <property type="entry name" value="TetR_N"/>
    <property type="match status" value="1"/>
</dbReference>
<dbReference type="SUPFAM" id="SSF46689">
    <property type="entry name" value="Homeodomain-like"/>
    <property type="match status" value="1"/>
</dbReference>
<dbReference type="AlphaFoldDB" id="A0A7Y0BN79"/>
<feature type="domain" description="HTH tetR-type" evidence="6">
    <location>
        <begin position="8"/>
        <end position="68"/>
    </location>
</feature>
<keyword evidence="2" id="KW-0805">Transcription regulation</keyword>
<dbReference type="GO" id="GO:0003700">
    <property type="term" value="F:DNA-binding transcription factor activity"/>
    <property type="evidence" value="ECO:0007669"/>
    <property type="project" value="TreeGrafter"/>
</dbReference>
<keyword evidence="4" id="KW-0804">Transcription</keyword>
<sequence>MPAPVDHDEKRREIAAIAADLIAERGLEAATIRHIAARAGFSTTVVTHYFANKRALLRAAYRHAAESTQHRFDALAGSELSDPLARLEILLPIDEDGRRAWRVYFQFWPMADHDPELAEEQRWWSANAVGLAREALKIAYPHVDDIDRRATMAVSALQGIAIQSLFDPDNWPAERQREFWRANARLIMGDSAIR</sequence>
<evidence type="ECO:0000259" key="6">
    <source>
        <dbReference type="PROSITE" id="PS50977"/>
    </source>
</evidence>
<dbReference type="Pfam" id="PF13977">
    <property type="entry name" value="TetR_C_6"/>
    <property type="match status" value="1"/>
</dbReference>
<dbReference type="GO" id="GO:0000976">
    <property type="term" value="F:transcription cis-regulatory region binding"/>
    <property type="evidence" value="ECO:0007669"/>
    <property type="project" value="TreeGrafter"/>
</dbReference>
<dbReference type="PANTHER" id="PTHR30055">
    <property type="entry name" value="HTH-TYPE TRANSCRIPTIONAL REGULATOR RUTR"/>
    <property type="match status" value="1"/>
</dbReference>